<dbReference type="AlphaFoldDB" id="A0A939RXK6"/>
<proteinExistence type="predicted"/>
<evidence type="ECO:0000256" key="2">
    <source>
        <dbReference type="ARBA" id="ARBA00022737"/>
    </source>
</evidence>
<keyword evidence="2" id="KW-0677">Repeat</keyword>
<dbReference type="PANTHER" id="PTHR13061:SF29">
    <property type="entry name" value="GAMMA CARBONIC ANHYDRASE-LIKE 1, MITOCHONDRIAL-RELATED"/>
    <property type="match status" value="1"/>
</dbReference>
<dbReference type="GO" id="GO:0016740">
    <property type="term" value="F:transferase activity"/>
    <property type="evidence" value="ECO:0007669"/>
    <property type="project" value="UniProtKB-KW"/>
</dbReference>
<reference evidence="4" key="1">
    <citation type="submission" date="2021-03" db="EMBL/GenBank/DDBJ databases">
        <title>Leucobacter chromiisoli sp. nov., isolated from chromium-containing soil of chemical plant.</title>
        <authorList>
            <person name="Xu Z."/>
        </authorList>
    </citation>
    <scope>NUCLEOTIDE SEQUENCE</scope>
    <source>
        <strain evidence="4">A2</strain>
    </source>
</reference>
<dbReference type="InterPro" id="IPR011004">
    <property type="entry name" value="Trimer_LpxA-like_sf"/>
</dbReference>
<dbReference type="EMBL" id="JAGDYL010000006">
    <property type="protein sequence ID" value="MBO1804788.1"/>
    <property type="molecule type" value="Genomic_DNA"/>
</dbReference>
<dbReference type="PANTHER" id="PTHR13061">
    <property type="entry name" value="DYNACTIN SUBUNIT P25"/>
    <property type="match status" value="1"/>
</dbReference>
<keyword evidence="5" id="KW-1185">Reference proteome</keyword>
<name>A0A939RXK6_9MICO</name>
<dbReference type="PROSITE" id="PS00101">
    <property type="entry name" value="HEXAPEP_TRANSFERASES"/>
    <property type="match status" value="1"/>
</dbReference>
<organism evidence="4 5">
    <name type="scientific">Leucobacter ruminantium</name>
    <dbReference type="NCBI Taxonomy" id="1289170"/>
    <lineage>
        <taxon>Bacteria</taxon>
        <taxon>Bacillati</taxon>
        <taxon>Actinomycetota</taxon>
        <taxon>Actinomycetes</taxon>
        <taxon>Micrococcales</taxon>
        <taxon>Microbacteriaceae</taxon>
        <taxon>Leucobacter</taxon>
    </lineage>
</organism>
<evidence type="ECO:0000313" key="4">
    <source>
        <dbReference type="EMBL" id="MBO1804788.1"/>
    </source>
</evidence>
<accession>A0A939RXK6</accession>
<protein>
    <submittedName>
        <fullName evidence="4">Gamma carbonic anhydrase family protein</fullName>
    </submittedName>
</protein>
<dbReference type="Gene3D" id="2.160.10.10">
    <property type="entry name" value="Hexapeptide repeat proteins"/>
    <property type="match status" value="1"/>
</dbReference>
<dbReference type="SUPFAM" id="SSF51161">
    <property type="entry name" value="Trimeric LpxA-like enzymes"/>
    <property type="match status" value="1"/>
</dbReference>
<dbReference type="InterPro" id="IPR047324">
    <property type="entry name" value="LbH_gamma_CA-like"/>
</dbReference>
<dbReference type="InterPro" id="IPR018357">
    <property type="entry name" value="Hexapep_transf_CS"/>
</dbReference>
<evidence type="ECO:0000256" key="3">
    <source>
        <dbReference type="SAM" id="MobiDB-lite"/>
    </source>
</evidence>
<sequence>MSEQRSAPRHGGSQRPDPQRPPAPRHPDHHGALIAVEPYGAPRVHESAWIAPGAIVVGDVVIGEESSVWYNAVVRGDSGAVRIGARSNVQDGVVIHTQRGEGGAAVIGDDVSIGHNAVVHGATVENGCLIGMNSTVLSGAVVGEGSLVAAGALVPQGVVIPPRSLVAGIPGRVVRELRDADREAVRQNAEVYADYTDNHRAATREA</sequence>
<feature type="region of interest" description="Disordered" evidence="3">
    <location>
        <begin position="1"/>
        <end position="30"/>
    </location>
</feature>
<dbReference type="Pfam" id="PF00132">
    <property type="entry name" value="Hexapep"/>
    <property type="match status" value="2"/>
</dbReference>
<keyword evidence="1" id="KW-0808">Transferase</keyword>
<dbReference type="RefSeq" id="WP_208045265.1">
    <property type="nucleotide sequence ID" value="NZ_JAGDYL010000006.1"/>
</dbReference>
<dbReference type="InterPro" id="IPR050484">
    <property type="entry name" value="Transf_Hexapept/Carb_Anhydrase"/>
</dbReference>
<comment type="caution">
    <text evidence="4">The sequence shown here is derived from an EMBL/GenBank/DDBJ whole genome shotgun (WGS) entry which is preliminary data.</text>
</comment>
<dbReference type="CDD" id="cd04645">
    <property type="entry name" value="LbH_gamma_CA_like"/>
    <property type="match status" value="1"/>
</dbReference>
<dbReference type="InterPro" id="IPR001451">
    <property type="entry name" value="Hexapep"/>
</dbReference>
<gene>
    <name evidence="4" type="ORF">J4H91_05585</name>
</gene>
<evidence type="ECO:0000256" key="1">
    <source>
        <dbReference type="ARBA" id="ARBA00022679"/>
    </source>
</evidence>
<dbReference type="Proteomes" id="UP000664398">
    <property type="component" value="Unassembled WGS sequence"/>
</dbReference>
<evidence type="ECO:0000313" key="5">
    <source>
        <dbReference type="Proteomes" id="UP000664398"/>
    </source>
</evidence>